<accession>A0A1C4G2B0</accession>
<name>A0A1C4G2B0_9BACT</name>
<proteinExistence type="inferred from homology"/>
<dbReference type="EMBL" id="FMAR01000019">
    <property type="protein sequence ID" value="SCC62025.1"/>
    <property type="molecule type" value="Genomic_DNA"/>
</dbReference>
<evidence type="ECO:0000256" key="1">
    <source>
        <dbReference type="ARBA" id="ARBA00007381"/>
    </source>
</evidence>
<dbReference type="Proteomes" id="UP000242818">
    <property type="component" value="Unassembled WGS sequence"/>
</dbReference>
<dbReference type="Pfam" id="PF00012">
    <property type="entry name" value="HSP70"/>
    <property type="match status" value="1"/>
</dbReference>
<evidence type="ECO:0000313" key="6">
    <source>
        <dbReference type="Proteomes" id="UP000242818"/>
    </source>
</evidence>
<dbReference type="PRINTS" id="PR00301">
    <property type="entry name" value="HEATSHOCK70"/>
</dbReference>
<gene>
    <name evidence="5" type="ORF">GA0116948_11964</name>
</gene>
<comment type="similarity">
    <text evidence="1 4">Belongs to the heat shock protein 70 family.</text>
</comment>
<dbReference type="InterPro" id="IPR013126">
    <property type="entry name" value="Hsp_70_fam"/>
</dbReference>
<keyword evidence="6" id="KW-1185">Reference proteome</keyword>
<keyword evidence="3 4" id="KW-0067">ATP-binding</keyword>
<dbReference type="STRING" id="1335309.GA0116948_11964"/>
<dbReference type="SUPFAM" id="SSF53067">
    <property type="entry name" value="Actin-like ATPase domain"/>
    <property type="match status" value="2"/>
</dbReference>
<dbReference type="InterPro" id="IPR029047">
    <property type="entry name" value="HSP70_peptide-bd_sf"/>
</dbReference>
<dbReference type="RefSeq" id="WP_089715356.1">
    <property type="nucleotide sequence ID" value="NZ_FMAR01000019.1"/>
</dbReference>
<dbReference type="PROSITE" id="PS01036">
    <property type="entry name" value="HSP70_3"/>
    <property type="match status" value="1"/>
</dbReference>
<keyword evidence="2 4" id="KW-0547">Nucleotide-binding</keyword>
<dbReference type="AlphaFoldDB" id="A0A1C4G2B0"/>
<organism evidence="5 6">
    <name type="scientific">Chitinophaga costaii</name>
    <dbReference type="NCBI Taxonomy" id="1335309"/>
    <lineage>
        <taxon>Bacteria</taxon>
        <taxon>Pseudomonadati</taxon>
        <taxon>Bacteroidota</taxon>
        <taxon>Chitinophagia</taxon>
        <taxon>Chitinophagales</taxon>
        <taxon>Chitinophagaceae</taxon>
        <taxon>Chitinophaga</taxon>
    </lineage>
</organism>
<dbReference type="GO" id="GO:0005524">
    <property type="term" value="F:ATP binding"/>
    <property type="evidence" value="ECO:0007669"/>
    <property type="project" value="UniProtKB-KW"/>
</dbReference>
<dbReference type="Gene3D" id="2.60.34.10">
    <property type="entry name" value="Substrate Binding Domain Of DNAk, Chain A, domain 1"/>
    <property type="match status" value="1"/>
</dbReference>
<protein>
    <submittedName>
        <fullName evidence="5">Molecular chaperone HscA</fullName>
    </submittedName>
</protein>
<evidence type="ECO:0000313" key="5">
    <source>
        <dbReference type="EMBL" id="SCC62025.1"/>
    </source>
</evidence>
<dbReference type="Gene3D" id="3.30.420.40">
    <property type="match status" value="2"/>
</dbReference>
<dbReference type="PANTHER" id="PTHR19375">
    <property type="entry name" value="HEAT SHOCK PROTEIN 70KDA"/>
    <property type="match status" value="1"/>
</dbReference>
<evidence type="ECO:0000256" key="4">
    <source>
        <dbReference type="RuleBase" id="RU003322"/>
    </source>
</evidence>
<dbReference type="Gene3D" id="3.90.640.10">
    <property type="entry name" value="Actin, Chain A, domain 4"/>
    <property type="match status" value="1"/>
</dbReference>
<dbReference type="SUPFAM" id="SSF100934">
    <property type="entry name" value="Heat shock protein 70kD (HSP70), C-terminal subdomain"/>
    <property type="match status" value="1"/>
</dbReference>
<dbReference type="GO" id="GO:0140662">
    <property type="term" value="F:ATP-dependent protein folding chaperone"/>
    <property type="evidence" value="ECO:0007669"/>
    <property type="project" value="InterPro"/>
</dbReference>
<evidence type="ECO:0000256" key="3">
    <source>
        <dbReference type="ARBA" id="ARBA00022840"/>
    </source>
</evidence>
<evidence type="ECO:0000256" key="2">
    <source>
        <dbReference type="ARBA" id="ARBA00022741"/>
    </source>
</evidence>
<reference evidence="5 6" key="1">
    <citation type="submission" date="2016-08" db="EMBL/GenBank/DDBJ databases">
        <authorList>
            <person name="Seilhamer J.J."/>
        </authorList>
    </citation>
    <scope>NUCLEOTIDE SEQUENCE [LARGE SCALE GENOMIC DNA]</scope>
    <source>
        <strain evidence="5 6">A37T2</strain>
    </source>
</reference>
<dbReference type="Gene3D" id="1.20.1270.10">
    <property type="match status" value="1"/>
</dbReference>
<dbReference type="SUPFAM" id="SSF100920">
    <property type="entry name" value="Heat shock protein 70kD (HSP70), peptide-binding domain"/>
    <property type="match status" value="1"/>
</dbReference>
<dbReference type="InterPro" id="IPR043129">
    <property type="entry name" value="ATPase_NBD"/>
</dbReference>
<dbReference type="OrthoDB" id="9766019at2"/>
<dbReference type="InterPro" id="IPR018181">
    <property type="entry name" value="Heat_shock_70_CS"/>
</dbReference>
<dbReference type="InterPro" id="IPR029048">
    <property type="entry name" value="HSP70_C_sf"/>
</dbReference>
<sequence length="590" mass="64097">MQHSQSPGILAIDFGSAFCRAALLQKNAPPICVPTAMPSVIFIPQKGPAVAGVAAQSQASQAPTRTITNVKRLLGTELKTLGTEANWYCCPLKADAGGYANILADDKLYHPAAIISLLFMHLREEMEATVGQPIKEAVIAVPALFDETQRQAIRQAGRLAGLEVVRLVNGAAVAALPQARALPAGTAKQVVVYDLGAGTFEMAVLRLEHGQVKVLGTTGSLHLGSLQIDEQIVLHWARQNEIEKQSLWSNKPVLHGLLTQARLAKEHLSKNDTYTGRFENLALSLSREELNVIAQPIIAETLSYCEDALQDAGIQISALDEVWLTGGATQLPLVQEQVSNYFNHLVKDELHPENATVLGAALLGSLLAEDAHHLAVLDVTPLSLGIETMGGVMDVLISRNARLPVSVGHQYTTQKDGQRNMKIAVYQGERDMVRDNRRLGSFTLHGIPCMPAGIPEVIVSFSLDQDGLLNVKAVEQATGVEQQVEMHPGYGLSPEEIKDMVESSRLHAREDDVARMLVVAQSEAQQLMDAVQDFTDKHSDQLTASEHNILQAATTALQQVMETDNTSEINTRIHALSRVFKPFSRQVLLN</sequence>